<evidence type="ECO:0000313" key="1">
    <source>
        <dbReference type="EMBL" id="MCA4703714.1"/>
    </source>
</evidence>
<evidence type="ECO:0000313" key="2">
    <source>
        <dbReference type="Proteomes" id="UP001198461"/>
    </source>
</evidence>
<sequence length="188" mass="21403">MAKVDDTTKRFWNKAIVSFLKYYPVRIKNVGLEQEAARKIVWDFKDGKSHEEVAQMTAKHLKDMFGDKVKDIVFSCVPASSAEKNELRYKEFSARVCELSGTVDAYQHVSVTGERLTVHEHRKDKEKTVSKVRIIDFNEAFFKGKDVLCFDDILTTGNSWAAYGSQLEQLGANIVGGFFLGKTTYKIM</sequence>
<dbReference type="EMBL" id="JAIWYE010000017">
    <property type="protein sequence ID" value="MCA4703714.1"/>
    <property type="molecule type" value="Genomic_DNA"/>
</dbReference>
<dbReference type="Gene3D" id="3.40.50.2020">
    <property type="match status" value="1"/>
</dbReference>
<proteinExistence type="predicted"/>
<dbReference type="GO" id="GO:0016757">
    <property type="term" value="F:glycosyltransferase activity"/>
    <property type="evidence" value="ECO:0007669"/>
    <property type="project" value="UniProtKB-KW"/>
</dbReference>
<reference evidence="1" key="1">
    <citation type="submission" date="2023-08" db="EMBL/GenBank/DDBJ databases">
        <title>Mucin Metabolism Genes Underlie the Key Renovations of Bacteroides xylanisolvens Genomes in Captive Great Apes.</title>
        <authorList>
            <person name="Nishida A.H."/>
        </authorList>
    </citation>
    <scope>NUCLEOTIDE SEQUENCE</scope>
    <source>
        <strain evidence="1">P13.H9</strain>
    </source>
</reference>
<dbReference type="InterPro" id="IPR029057">
    <property type="entry name" value="PRTase-like"/>
</dbReference>
<dbReference type="SUPFAM" id="SSF53271">
    <property type="entry name" value="PRTase-like"/>
    <property type="match status" value="1"/>
</dbReference>
<dbReference type="RefSeq" id="WP_225450753.1">
    <property type="nucleotide sequence ID" value="NZ_JAIWXB010000015.1"/>
</dbReference>
<keyword evidence="1" id="KW-0808">Transferase</keyword>
<dbReference type="Proteomes" id="UP001198461">
    <property type="component" value="Unassembled WGS sequence"/>
</dbReference>
<name>A0AAW4SUY5_9BACE</name>
<keyword evidence="1" id="KW-0328">Glycosyltransferase</keyword>
<dbReference type="InterPro" id="IPR000836">
    <property type="entry name" value="PRTase_dom"/>
</dbReference>
<gene>
    <name evidence="1" type="ORF">LD004_08800</name>
</gene>
<dbReference type="AlphaFoldDB" id="A0AAW4SUY5"/>
<protein>
    <submittedName>
        <fullName evidence="1">Phosphoribosyltransferase</fullName>
    </submittedName>
</protein>
<dbReference type="CDD" id="cd06223">
    <property type="entry name" value="PRTases_typeI"/>
    <property type="match status" value="1"/>
</dbReference>
<accession>A0AAW4SUY5</accession>
<comment type="caution">
    <text evidence="1">The sequence shown here is derived from an EMBL/GenBank/DDBJ whole genome shotgun (WGS) entry which is preliminary data.</text>
</comment>
<organism evidence="1 2">
    <name type="scientific">Bacteroides xylanisolvens</name>
    <dbReference type="NCBI Taxonomy" id="371601"/>
    <lineage>
        <taxon>Bacteria</taxon>
        <taxon>Pseudomonadati</taxon>
        <taxon>Bacteroidota</taxon>
        <taxon>Bacteroidia</taxon>
        <taxon>Bacteroidales</taxon>
        <taxon>Bacteroidaceae</taxon>
        <taxon>Bacteroides</taxon>
    </lineage>
</organism>